<dbReference type="Proteomes" id="UP001060085">
    <property type="component" value="Linkage Group LG08"/>
</dbReference>
<sequence>MSVISKILGSRNKRPDKASDVPASIQRKRVKASNWEQTGSADGGPIDPKLIQSYGGHDHGLLKCRSHYMALTGWSLIDAEVAFLASRTSLMHLRSCMFQHPNTALLSVFV</sequence>
<organism evidence="1 2">
    <name type="scientific">Catharanthus roseus</name>
    <name type="common">Madagascar periwinkle</name>
    <name type="synonym">Vinca rosea</name>
    <dbReference type="NCBI Taxonomy" id="4058"/>
    <lineage>
        <taxon>Eukaryota</taxon>
        <taxon>Viridiplantae</taxon>
        <taxon>Streptophyta</taxon>
        <taxon>Embryophyta</taxon>
        <taxon>Tracheophyta</taxon>
        <taxon>Spermatophyta</taxon>
        <taxon>Magnoliopsida</taxon>
        <taxon>eudicotyledons</taxon>
        <taxon>Gunneridae</taxon>
        <taxon>Pentapetalae</taxon>
        <taxon>asterids</taxon>
        <taxon>lamiids</taxon>
        <taxon>Gentianales</taxon>
        <taxon>Apocynaceae</taxon>
        <taxon>Rauvolfioideae</taxon>
        <taxon>Vinceae</taxon>
        <taxon>Catharanthinae</taxon>
        <taxon>Catharanthus</taxon>
    </lineage>
</organism>
<keyword evidence="2" id="KW-1185">Reference proteome</keyword>
<proteinExistence type="predicted"/>
<protein>
    <submittedName>
        <fullName evidence="1">Uncharacterized protein</fullName>
    </submittedName>
</protein>
<reference evidence="2" key="1">
    <citation type="journal article" date="2023" name="Nat. Plants">
        <title>Single-cell RNA sequencing provides a high-resolution roadmap for understanding the multicellular compartmentation of specialized metabolism.</title>
        <authorList>
            <person name="Sun S."/>
            <person name="Shen X."/>
            <person name="Li Y."/>
            <person name="Li Y."/>
            <person name="Wang S."/>
            <person name="Li R."/>
            <person name="Zhang H."/>
            <person name="Shen G."/>
            <person name="Guo B."/>
            <person name="Wei J."/>
            <person name="Xu J."/>
            <person name="St-Pierre B."/>
            <person name="Chen S."/>
            <person name="Sun C."/>
        </authorList>
    </citation>
    <scope>NUCLEOTIDE SEQUENCE [LARGE SCALE GENOMIC DNA]</scope>
</reference>
<dbReference type="EMBL" id="CM044708">
    <property type="protein sequence ID" value="KAI5650335.1"/>
    <property type="molecule type" value="Genomic_DNA"/>
</dbReference>
<evidence type="ECO:0000313" key="1">
    <source>
        <dbReference type="EMBL" id="KAI5650335.1"/>
    </source>
</evidence>
<accession>A0ACB9ZV95</accession>
<name>A0ACB9ZV95_CATRO</name>
<gene>
    <name evidence="1" type="ORF">M9H77_36340</name>
</gene>
<comment type="caution">
    <text evidence="1">The sequence shown here is derived from an EMBL/GenBank/DDBJ whole genome shotgun (WGS) entry which is preliminary data.</text>
</comment>
<evidence type="ECO:0000313" key="2">
    <source>
        <dbReference type="Proteomes" id="UP001060085"/>
    </source>
</evidence>